<dbReference type="NCBIfam" id="TIGR04183">
    <property type="entry name" value="Por_Secre_tail"/>
    <property type="match status" value="1"/>
</dbReference>
<feature type="chain" id="PRO_5021363134" evidence="2">
    <location>
        <begin position="20"/>
        <end position="295"/>
    </location>
</feature>
<evidence type="ECO:0000256" key="1">
    <source>
        <dbReference type="ARBA" id="ARBA00022729"/>
    </source>
</evidence>
<evidence type="ECO:0000259" key="3">
    <source>
        <dbReference type="Pfam" id="PF18962"/>
    </source>
</evidence>
<comment type="caution">
    <text evidence="4">The sequence shown here is derived from an EMBL/GenBank/DDBJ whole genome shotgun (WGS) entry which is preliminary data.</text>
</comment>
<dbReference type="Proteomes" id="UP000297998">
    <property type="component" value="Unassembled WGS sequence"/>
</dbReference>
<sequence>MKKNLLFGVLTLLSLSVNAQNQKISFENSEGFSIGNLNNQKNWFNWGYVSDNNSKIINTLASDGTNSAQVINNDIEEGNWGGIAYPITKYNKYSISADVYLENANNSDYEMLALYNENNDYDLVGGLLFYYDGEIAYEDMNSSVTLGTWTPKKWYNVKAEVDLKAKKVIYFLDNVKVKDTNISNLNNEITEVNFSFDNYGSGFIVDNINIIDLENLRLDEYNNTEISIFPNPTTDYININSSEKNNTIKITDLTGKVILNEVNTTKINIMHLTKGIYIINIKTDNSESIQKFIKN</sequence>
<proteinExistence type="predicted"/>
<dbReference type="AlphaFoldDB" id="A0A4Z1BWT8"/>
<evidence type="ECO:0000256" key="2">
    <source>
        <dbReference type="SAM" id="SignalP"/>
    </source>
</evidence>
<feature type="signal peptide" evidence="2">
    <location>
        <begin position="1"/>
        <end position="19"/>
    </location>
</feature>
<gene>
    <name evidence="4" type="ORF">E4J94_05550</name>
</gene>
<dbReference type="InterPro" id="IPR026444">
    <property type="entry name" value="Secre_tail"/>
</dbReference>
<accession>A0A4Z1BWT8</accession>
<reference evidence="4 5" key="1">
    <citation type="submission" date="2019-03" db="EMBL/GenBank/DDBJ databases">
        <title>Empedobacter tilapiae sp. nov., isolated from an intestine of Nile tilapia Oreochromis niloticus.</title>
        <authorList>
            <person name="Kim Y.-O."/>
            <person name="Yoon J.-H."/>
        </authorList>
    </citation>
    <scope>NUCLEOTIDE SEQUENCE [LARGE SCALE GENOMIC DNA]</scope>
    <source>
        <strain evidence="4 5">MRS2</strain>
    </source>
</reference>
<dbReference type="EMBL" id="SRPE01000003">
    <property type="protein sequence ID" value="TGN29409.1"/>
    <property type="molecule type" value="Genomic_DNA"/>
</dbReference>
<keyword evidence="5" id="KW-1185">Reference proteome</keyword>
<evidence type="ECO:0000313" key="5">
    <source>
        <dbReference type="Proteomes" id="UP000297998"/>
    </source>
</evidence>
<organism evidence="4 5">
    <name type="scientific">Empedobacter tilapiae</name>
    <dbReference type="NCBI Taxonomy" id="2491114"/>
    <lineage>
        <taxon>Bacteria</taxon>
        <taxon>Pseudomonadati</taxon>
        <taxon>Bacteroidota</taxon>
        <taxon>Flavobacteriia</taxon>
        <taxon>Flavobacteriales</taxon>
        <taxon>Weeksellaceae</taxon>
        <taxon>Empedobacter</taxon>
    </lineage>
</organism>
<keyword evidence="1 2" id="KW-0732">Signal</keyword>
<evidence type="ECO:0000313" key="4">
    <source>
        <dbReference type="EMBL" id="TGN29409.1"/>
    </source>
</evidence>
<name>A0A4Z1BWT8_9FLAO</name>
<protein>
    <submittedName>
        <fullName evidence="4">T9SS type A sorting domain-containing protein</fullName>
    </submittedName>
</protein>
<feature type="domain" description="Secretion system C-terminal sorting" evidence="3">
    <location>
        <begin position="228"/>
        <end position="293"/>
    </location>
</feature>
<dbReference type="RefSeq" id="WP_135834861.1">
    <property type="nucleotide sequence ID" value="NZ_SRPE01000003.1"/>
</dbReference>
<dbReference type="OrthoDB" id="1352671at2"/>
<dbReference type="Pfam" id="PF18962">
    <property type="entry name" value="Por_Secre_tail"/>
    <property type="match status" value="1"/>
</dbReference>